<dbReference type="Pfam" id="PF00403">
    <property type="entry name" value="HMA"/>
    <property type="match status" value="1"/>
</dbReference>
<accession>A0ABP9DZQ0</accession>
<gene>
    <name evidence="5" type="ORF">GCM10023203_05780</name>
</gene>
<evidence type="ECO:0000256" key="3">
    <source>
        <dbReference type="SAM" id="MobiDB-lite"/>
    </source>
</evidence>
<evidence type="ECO:0000259" key="4">
    <source>
        <dbReference type="PROSITE" id="PS50846"/>
    </source>
</evidence>
<protein>
    <recommendedName>
        <fullName evidence="4">HMA domain-containing protein</fullName>
    </recommendedName>
</protein>
<dbReference type="Proteomes" id="UP001500457">
    <property type="component" value="Unassembled WGS sequence"/>
</dbReference>
<dbReference type="Gene3D" id="3.30.70.100">
    <property type="match status" value="1"/>
</dbReference>
<dbReference type="SUPFAM" id="SSF55008">
    <property type="entry name" value="HMA, heavy metal-associated domain"/>
    <property type="match status" value="1"/>
</dbReference>
<feature type="domain" description="HMA" evidence="4">
    <location>
        <begin position="11"/>
        <end position="75"/>
    </location>
</feature>
<dbReference type="CDD" id="cd00371">
    <property type="entry name" value="HMA"/>
    <property type="match status" value="1"/>
</dbReference>
<evidence type="ECO:0000256" key="2">
    <source>
        <dbReference type="ARBA" id="ARBA00022967"/>
    </source>
</evidence>
<proteinExistence type="predicted"/>
<dbReference type="EMBL" id="BAABHQ010000001">
    <property type="protein sequence ID" value="GAA4861260.1"/>
    <property type="molecule type" value="Genomic_DNA"/>
</dbReference>
<sequence length="153" mass="15612">MSAPPAAPTPQHVELAISGMTCASCAARIERRLTRLDGVRASVNYATATATVEHPATMPVDDLVATVEELGYGAAPPAPPAEDTDADTGDTDPGFGGAGMPGMTHPLSLAAAGGPDTIYLEVAAGVTTCVFVVGNSLRLRRFTPRGARRRGPA</sequence>
<dbReference type="PROSITE" id="PS50846">
    <property type="entry name" value="HMA_2"/>
    <property type="match status" value="1"/>
</dbReference>
<keyword evidence="2" id="KW-1278">Translocase</keyword>
<reference evidence="6" key="1">
    <citation type="journal article" date="2019" name="Int. J. Syst. Evol. Microbiol.">
        <title>The Global Catalogue of Microorganisms (GCM) 10K type strain sequencing project: providing services to taxonomists for standard genome sequencing and annotation.</title>
        <authorList>
            <consortium name="The Broad Institute Genomics Platform"/>
            <consortium name="The Broad Institute Genome Sequencing Center for Infectious Disease"/>
            <person name="Wu L."/>
            <person name="Ma J."/>
        </authorList>
    </citation>
    <scope>NUCLEOTIDE SEQUENCE [LARGE SCALE GENOMIC DNA]</scope>
    <source>
        <strain evidence="6">JCM 17983</strain>
    </source>
</reference>
<name>A0ABP9DZQ0_9PSEU</name>
<dbReference type="PANTHER" id="PTHR43520:SF8">
    <property type="entry name" value="P-TYPE CU(+) TRANSPORTER"/>
    <property type="match status" value="1"/>
</dbReference>
<comment type="caution">
    <text evidence="5">The sequence shown here is derived from an EMBL/GenBank/DDBJ whole genome shotgun (WGS) entry which is preliminary data.</text>
</comment>
<dbReference type="PANTHER" id="PTHR43520">
    <property type="entry name" value="ATP7, ISOFORM B"/>
    <property type="match status" value="1"/>
</dbReference>
<dbReference type="RefSeq" id="WP_420791597.1">
    <property type="nucleotide sequence ID" value="NZ_BAABHQ010000001.1"/>
</dbReference>
<keyword evidence="1" id="KW-0479">Metal-binding</keyword>
<organism evidence="5 6">
    <name type="scientific">Actinomycetospora straminea</name>
    <dbReference type="NCBI Taxonomy" id="663607"/>
    <lineage>
        <taxon>Bacteria</taxon>
        <taxon>Bacillati</taxon>
        <taxon>Actinomycetota</taxon>
        <taxon>Actinomycetes</taxon>
        <taxon>Pseudonocardiales</taxon>
        <taxon>Pseudonocardiaceae</taxon>
        <taxon>Actinomycetospora</taxon>
    </lineage>
</organism>
<feature type="region of interest" description="Disordered" evidence="3">
    <location>
        <begin position="72"/>
        <end position="101"/>
    </location>
</feature>
<dbReference type="InterPro" id="IPR017969">
    <property type="entry name" value="Heavy-metal-associated_CS"/>
</dbReference>
<evidence type="ECO:0000313" key="5">
    <source>
        <dbReference type="EMBL" id="GAA4861260.1"/>
    </source>
</evidence>
<dbReference type="PROSITE" id="PS01047">
    <property type="entry name" value="HMA_1"/>
    <property type="match status" value="1"/>
</dbReference>
<keyword evidence="6" id="KW-1185">Reference proteome</keyword>
<dbReference type="InterPro" id="IPR036163">
    <property type="entry name" value="HMA_dom_sf"/>
</dbReference>
<dbReference type="InterPro" id="IPR006121">
    <property type="entry name" value="HMA_dom"/>
</dbReference>
<evidence type="ECO:0000313" key="6">
    <source>
        <dbReference type="Proteomes" id="UP001500457"/>
    </source>
</evidence>
<evidence type="ECO:0000256" key="1">
    <source>
        <dbReference type="ARBA" id="ARBA00022723"/>
    </source>
</evidence>